<keyword evidence="1" id="KW-1133">Transmembrane helix</keyword>
<feature type="transmembrane region" description="Helical" evidence="1">
    <location>
        <begin position="12"/>
        <end position="32"/>
    </location>
</feature>
<keyword evidence="3" id="KW-1185">Reference proteome</keyword>
<reference evidence="2 3" key="1">
    <citation type="journal article" date="2013" name="Genome Announc.">
        <title>Draft Genome Sequence of Cesiribacter andamanensis Strain AMV16T, Isolated from a Soil Sample from a Mud Volcano in the Andaman Islands, India.</title>
        <authorList>
            <person name="Shivaji S."/>
            <person name="Ara S."/>
            <person name="Begum Z."/>
            <person name="Srinivas T.N."/>
            <person name="Singh A."/>
            <person name="Kumar Pinnaka A."/>
        </authorList>
    </citation>
    <scope>NUCLEOTIDE SEQUENCE [LARGE SCALE GENOMIC DNA]</scope>
    <source>
        <strain evidence="2 3">AMV16</strain>
    </source>
</reference>
<gene>
    <name evidence="2" type="ORF">ADICEAN_00216</name>
</gene>
<keyword evidence="1" id="KW-0812">Transmembrane</keyword>
<accession>M7P203</accession>
<comment type="caution">
    <text evidence="2">The sequence shown here is derived from an EMBL/GenBank/DDBJ whole genome shotgun (WGS) entry which is preliminary data.</text>
</comment>
<sequence length="34" mass="3858">MARQNKILYLMIRRMADLVGLVLLLAALLFALRG</sequence>
<keyword evidence="1" id="KW-0472">Membrane</keyword>
<organism evidence="2 3">
    <name type="scientific">Cesiribacter andamanensis AMV16</name>
    <dbReference type="NCBI Taxonomy" id="1279009"/>
    <lineage>
        <taxon>Bacteria</taxon>
        <taxon>Pseudomonadati</taxon>
        <taxon>Bacteroidota</taxon>
        <taxon>Cytophagia</taxon>
        <taxon>Cytophagales</taxon>
        <taxon>Cesiribacteraceae</taxon>
        <taxon>Cesiribacter</taxon>
    </lineage>
</organism>
<name>M7P203_9BACT</name>
<dbReference type="EMBL" id="AODQ01000003">
    <property type="protein sequence ID" value="EMR04614.1"/>
    <property type="molecule type" value="Genomic_DNA"/>
</dbReference>
<dbReference type="Proteomes" id="UP000011910">
    <property type="component" value="Unassembled WGS sequence"/>
</dbReference>
<evidence type="ECO:0000313" key="2">
    <source>
        <dbReference type="EMBL" id="EMR04614.1"/>
    </source>
</evidence>
<protein>
    <submittedName>
        <fullName evidence="2">Uncharacterized protein</fullName>
    </submittedName>
</protein>
<proteinExistence type="predicted"/>
<evidence type="ECO:0000256" key="1">
    <source>
        <dbReference type="SAM" id="Phobius"/>
    </source>
</evidence>
<dbReference type="STRING" id="1279009.ADICEAN_00216"/>
<dbReference type="AlphaFoldDB" id="M7P203"/>
<evidence type="ECO:0000313" key="3">
    <source>
        <dbReference type="Proteomes" id="UP000011910"/>
    </source>
</evidence>